<reference evidence="4 5" key="1">
    <citation type="journal article" date="2024" name="G3 (Bethesda)">
        <title>Genome assembly of Hibiscus sabdariffa L. provides insights into metabolisms of medicinal natural products.</title>
        <authorList>
            <person name="Kim T."/>
        </authorList>
    </citation>
    <scope>NUCLEOTIDE SEQUENCE [LARGE SCALE GENOMIC DNA]</scope>
    <source>
        <strain evidence="4">TK-2024</strain>
        <tissue evidence="4">Old leaves</tissue>
    </source>
</reference>
<dbReference type="PROSITE" id="PS00028">
    <property type="entry name" value="ZINC_FINGER_C2H2_1"/>
    <property type="match status" value="2"/>
</dbReference>
<accession>A0ABR2QCN3</accession>
<sequence>MEKHKCKLCLKNLPSGTALGTHMKSNTLNLPVPVPPKVPPSQLSQESEAASSSSEGEEVKEQLYGLRENPKRSIRLVHPEFVDADSVVLQARESETESSKNPTRRRSKRTWKPLEQHEETKKLKVNTNQPSQTESWAEPEPVSSISDTTTDEDVAFCLMMLSRDQWKSKVHKDGDVEEDEEETDESEEYFTTRAKYRCETCNRAFNSYQALGGHRASHKKIKAHETELAQANTGARSMKEKKRHECPVCFRVFSSGQALGGHKRSHIVTGQVAAATAQTCVKSCKRLVVNLIDLNLPAPVDDDDDGTCNERPSLKHASGFVVISLESFESYTLNGLKLPWQWLCLTCDLHPFHGNQREKQNLPLEKMLKLTLEYLSFEFTSMKSILPSSNVSDQCSPREMGNL</sequence>
<dbReference type="EMBL" id="JBBPBN010000041">
    <property type="protein sequence ID" value="KAK8998413.1"/>
    <property type="molecule type" value="Genomic_DNA"/>
</dbReference>
<evidence type="ECO:0000256" key="2">
    <source>
        <dbReference type="SAM" id="MobiDB-lite"/>
    </source>
</evidence>
<keyword evidence="5" id="KW-1185">Reference proteome</keyword>
<feature type="domain" description="C2H2-type" evidence="3">
    <location>
        <begin position="196"/>
        <end position="223"/>
    </location>
</feature>
<dbReference type="Proteomes" id="UP001396334">
    <property type="component" value="Unassembled WGS sequence"/>
</dbReference>
<proteinExistence type="predicted"/>
<evidence type="ECO:0000259" key="3">
    <source>
        <dbReference type="PROSITE" id="PS50157"/>
    </source>
</evidence>
<dbReference type="InterPro" id="IPR036236">
    <property type="entry name" value="Znf_C2H2_sf"/>
</dbReference>
<organism evidence="4 5">
    <name type="scientific">Hibiscus sabdariffa</name>
    <name type="common">roselle</name>
    <dbReference type="NCBI Taxonomy" id="183260"/>
    <lineage>
        <taxon>Eukaryota</taxon>
        <taxon>Viridiplantae</taxon>
        <taxon>Streptophyta</taxon>
        <taxon>Embryophyta</taxon>
        <taxon>Tracheophyta</taxon>
        <taxon>Spermatophyta</taxon>
        <taxon>Magnoliopsida</taxon>
        <taxon>eudicotyledons</taxon>
        <taxon>Gunneridae</taxon>
        <taxon>Pentapetalae</taxon>
        <taxon>rosids</taxon>
        <taxon>malvids</taxon>
        <taxon>Malvales</taxon>
        <taxon>Malvaceae</taxon>
        <taxon>Malvoideae</taxon>
        <taxon>Hibiscus</taxon>
    </lineage>
</organism>
<dbReference type="PROSITE" id="PS50157">
    <property type="entry name" value="ZINC_FINGER_C2H2_2"/>
    <property type="match status" value="2"/>
</dbReference>
<feature type="region of interest" description="Disordered" evidence="2">
    <location>
        <begin position="88"/>
        <end position="148"/>
    </location>
</feature>
<feature type="compositionally biased region" description="Basic and acidic residues" evidence="2">
    <location>
        <begin position="112"/>
        <end position="122"/>
    </location>
</feature>
<gene>
    <name evidence="4" type="ORF">V6N11_083804</name>
</gene>
<protein>
    <recommendedName>
        <fullName evidence="3">C2H2-type domain-containing protein</fullName>
    </recommendedName>
</protein>
<feature type="compositionally biased region" description="Basic residues" evidence="2">
    <location>
        <begin position="102"/>
        <end position="111"/>
    </location>
</feature>
<keyword evidence="1" id="KW-0862">Zinc</keyword>
<dbReference type="Pfam" id="PF13912">
    <property type="entry name" value="zf-C2H2_6"/>
    <property type="match status" value="3"/>
</dbReference>
<feature type="region of interest" description="Disordered" evidence="2">
    <location>
        <begin position="168"/>
        <end position="188"/>
    </location>
</feature>
<dbReference type="Gene3D" id="3.30.160.60">
    <property type="entry name" value="Classic Zinc Finger"/>
    <property type="match status" value="1"/>
</dbReference>
<keyword evidence="1" id="KW-0479">Metal-binding</keyword>
<dbReference type="PANTHER" id="PTHR46326:SF2">
    <property type="entry name" value="ZINC FINGER PROTEIN ZAT1-RELATED"/>
    <property type="match status" value="1"/>
</dbReference>
<feature type="region of interest" description="Disordered" evidence="2">
    <location>
        <begin position="19"/>
        <end position="61"/>
    </location>
</feature>
<dbReference type="InterPro" id="IPR044303">
    <property type="entry name" value="ZAT1/4/9"/>
</dbReference>
<comment type="caution">
    <text evidence="4">The sequence shown here is derived from an EMBL/GenBank/DDBJ whole genome shotgun (WGS) entry which is preliminary data.</text>
</comment>
<dbReference type="InterPro" id="IPR013087">
    <property type="entry name" value="Znf_C2H2_type"/>
</dbReference>
<name>A0ABR2QCN3_9ROSI</name>
<feature type="compositionally biased region" description="Acidic residues" evidence="2">
    <location>
        <begin position="175"/>
        <end position="188"/>
    </location>
</feature>
<dbReference type="SUPFAM" id="SSF57667">
    <property type="entry name" value="beta-beta-alpha zinc fingers"/>
    <property type="match status" value="1"/>
</dbReference>
<keyword evidence="1" id="KW-0863">Zinc-finger</keyword>
<evidence type="ECO:0000313" key="5">
    <source>
        <dbReference type="Proteomes" id="UP001396334"/>
    </source>
</evidence>
<dbReference type="SMART" id="SM00355">
    <property type="entry name" value="ZnF_C2H2"/>
    <property type="match status" value="3"/>
</dbReference>
<feature type="compositionally biased region" description="Low complexity" evidence="2">
    <location>
        <begin position="40"/>
        <end position="54"/>
    </location>
</feature>
<evidence type="ECO:0000313" key="4">
    <source>
        <dbReference type="EMBL" id="KAK8998413.1"/>
    </source>
</evidence>
<feature type="compositionally biased region" description="Polar residues" evidence="2">
    <location>
        <begin position="125"/>
        <end position="135"/>
    </location>
</feature>
<dbReference type="PANTHER" id="PTHR46326">
    <property type="entry name" value="ZINC FINGER PROTEIN ZAT1-RELATED"/>
    <property type="match status" value="1"/>
</dbReference>
<feature type="domain" description="C2H2-type" evidence="3">
    <location>
        <begin position="244"/>
        <end position="266"/>
    </location>
</feature>
<evidence type="ECO:0000256" key="1">
    <source>
        <dbReference type="PROSITE-ProRule" id="PRU00042"/>
    </source>
</evidence>